<protein>
    <submittedName>
        <fullName evidence="2">Uncharacterized protein</fullName>
    </submittedName>
</protein>
<dbReference type="EMBL" id="JAUEPU010000302">
    <property type="protein sequence ID" value="KAK0471980.1"/>
    <property type="molecule type" value="Genomic_DNA"/>
</dbReference>
<comment type="caution">
    <text evidence="2">The sequence shown here is derived from an EMBL/GenBank/DDBJ whole genome shotgun (WGS) entry which is preliminary data.</text>
</comment>
<organism evidence="2 3">
    <name type="scientific">Armillaria luteobubalina</name>
    <dbReference type="NCBI Taxonomy" id="153913"/>
    <lineage>
        <taxon>Eukaryota</taxon>
        <taxon>Fungi</taxon>
        <taxon>Dikarya</taxon>
        <taxon>Basidiomycota</taxon>
        <taxon>Agaricomycotina</taxon>
        <taxon>Agaricomycetes</taxon>
        <taxon>Agaricomycetidae</taxon>
        <taxon>Agaricales</taxon>
        <taxon>Marasmiineae</taxon>
        <taxon>Physalacriaceae</taxon>
        <taxon>Armillaria</taxon>
    </lineage>
</organism>
<reference evidence="2" key="1">
    <citation type="submission" date="2023-06" db="EMBL/GenBank/DDBJ databases">
        <authorList>
            <consortium name="Lawrence Berkeley National Laboratory"/>
            <person name="Ahrendt S."/>
            <person name="Sahu N."/>
            <person name="Indic B."/>
            <person name="Wong-Bajracharya J."/>
            <person name="Merenyi Z."/>
            <person name="Ke H.-M."/>
            <person name="Monk M."/>
            <person name="Kocsube S."/>
            <person name="Drula E."/>
            <person name="Lipzen A."/>
            <person name="Balint B."/>
            <person name="Henrissat B."/>
            <person name="Andreopoulos B."/>
            <person name="Martin F.M."/>
            <person name="Harder C.B."/>
            <person name="Rigling D."/>
            <person name="Ford K.L."/>
            <person name="Foster G.D."/>
            <person name="Pangilinan J."/>
            <person name="Papanicolaou A."/>
            <person name="Barry K."/>
            <person name="LaButti K."/>
            <person name="Viragh M."/>
            <person name="Koriabine M."/>
            <person name="Yan M."/>
            <person name="Riley R."/>
            <person name="Champramary S."/>
            <person name="Plett K.L."/>
            <person name="Tsai I.J."/>
            <person name="Slot J."/>
            <person name="Sipos G."/>
            <person name="Plett J."/>
            <person name="Nagy L.G."/>
            <person name="Grigoriev I.V."/>
        </authorList>
    </citation>
    <scope>NUCLEOTIDE SEQUENCE</scope>
    <source>
        <strain evidence="2">HWK02</strain>
    </source>
</reference>
<evidence type="ECO:0000256" key="1">
    <source>
        <dbReference type="SAM" id="MobiDB-lite"/>
    </source>
</evidence>
<sequence length="211" mass="21350">MIWVYSNVYKSPHVEGGEQQHIQSHTSYHVQTHCPKPVRTHPALRPPPSGLAGPALARKQHHSEESRPIYAATLEARQLEGLTSLGGAATSDWGAFTSDLGHMTSLAGGGTSVGGEFTSTMGGVASGVGSIFGVGTAAPPVSSAVVGTRGLGVRQEIVSSVVKSMSTVAGGATSALATETAVSSVVAGVTRSVEGVTSIVPTATPTLPVKL</sequence>
<keyword evidence="3" id="KW-1185">Reference proteome</keyword>
<evidence type="ECO:0000313" key="2">
    <source>
        <dbReference type="EMBL" id="KAK0471980.1"/>
    </source>
</evidence>
<feature type="region of interest" description="Disordered" evidence="1">
    <location>
        <begin position="42"/>
        <end position="65"/>
    </location>
</feature>
<dbReference type="Proteomes" id="UP001175228">
    <property type="component" value="Unassembled WGS sequence"/>
</dbReference>
<accession>A0AA39NUL9</accession>
<evidence type="ECO:0000313" key="3">
    <source>
        <dbReference type="Proteomes" id="UP001175228"/>
    </source>
</evidence>
<dbReference type="AlphaFoldDB" id="A0AA39NUL9"/>
<name>A0AA39NUL9_9AGAR</name>
<proteinExistence type="predicted"/>
<gene>
    <name evidence="2" type="ORF">EDD18DRAFT_1472805</name>
</gene>